<protein>
    <submittedName>
        <fullName evidence="2">CIC11C00000005428</fullName>
    </submittedName>
</protein>
<organism evidence="2 3">
    <name type="scientific">Sungouiella intermedia</name>
    <dbReference type="NCBI Taxonomy" id="45354"/>
    <lineage>
        <taxon>Eukaryota</taxon>
        <taxon>Fungi</taxon>
        <taxon>Dikarya</taxon>
        <taxon>Ascomycota</taxon>
        <taxon>Saccharomycotina</taxon>
        <taxon>Pichiomycetes</taxon>
        <taxon>Metschnikowiaceae</taxon>
        <taxon>Sungouiella</taxon>
    </lineage>
</organism>
<accession>A0A1L0BEC5</accession>
<reference evidence="2 3" key="1">
    <citation type="submission" date="2016-10" db="EMBL/GenBank/DDBJ databases">
        <authorList>
            <person name="de Groot N.N."/>
        </authorList>
    </citation>
    <scope>NUCLEOTIDE SEQUENCE [LARGE SCALE GENOMIC DNA]</scope>
    <source>
        <strain evidence="2 3">PYCC 4715</strain>
    </source>
</reference>
<proteinExistence type="predicted"/>
<sequence length="93" mass="10693">MGLFNNIKKKIQDAEDKLVMKMTDDFYKDAKPETERDRKLKEHHLQKAAEHAHKTGQPATILENGQWYIYHPDGRKEPLGQAPEPEPVAAKSN</sequence>
<dbReference type="AlphaFoldDB" id="A0A1L0BEC5"/>
<feature type="region of interest" description="Disordered" evidence="1">
    <location>
        <begin position="41"/>
        <end position="93"/>
    </location>
</feature>
<feature type="compositionally biased region" description="Basic and acidic residues" evidence="1">
    <location>
        <begin position="41"/>
        <end position="53"/>
    </location>
</feature>
<name>A0A1L0BEC5_9ASCO</name>
<evidence type="ECO:0000313" key="2">
    <source>
        <dbReference type="EMBL" id="SGZ48608.1"/>
    </source>
</evidence>
<gene>
    <name evidence="2" type="ORF">SAMEA4029009_CIC11G00000005428</name>
</gene>
<evidence type="ECO:0000313" key="3">
    <source>
        <dbReference type="Proteomes" id="UP000182259"/>
    </source>
</evidence>
<dbReference type="Proteomes" id="UP000182259">
    <property type="component" value="Chromosome I"/>
</dbReference>
<dbReference type="EMBL" id="LT635764">
    <property type="protein sequence ID" value="SGZ48608.1"/>
    <property type="molecule type" value="Genomic_DNA"/>
</dbReference>
<evidence type="ECO:0000256" key="1">
    <source>
        <dbReference type="SAM" id="MobiDB-lite"/>
    </source>
</evidence>